<dbReference type="EMBL" id="CAJHUC010000334">
    <property type="protein sequence ID" value="CAD7695369.1"/>
    <property type="molecule type" value="Genomic_DNA"/>
</dbReference>
<comment type="caution">
    <text evidence="11">The sequence shown here is derived from an EMBL/GenBank/DDBJ whole genome shotgun (WGS) entry which is preliminary data.</text>
</comment>
<dbReference type="EMBL" id="CAJHUC010000334">
    <property type="protein sequence ID" value="CAD7695373.1"/>
    <property type="molecule type" value="Genomic_DNA"/>
</dbReference>
<feature type="compositionally biased region" description="Basic and acidic residues" evidence="7">
    <location>
        <begin position="805"/>
        <end position="866"/>
    </location>
</feature>
<feature type="transmembrane region" description="Helical" evidence="8">
    <location>
        <begin position="657"/>
        <end position="684"/>
    </location>
</feature>
<evidence type="ECO:0000256" key="1">
    <source>
        <dbReference type="ARBA" id="ARBA00004651"/>
    </source>
</evidence>
<dbReference type="GO" id="GO:0005886">
    <property type="term" value="C:plasma membrane"/>
    <property type="evidence" value="ECO:0007669"/>
    <property type="project" value="UniProtKB-SubCell"/>
</dbReference>
<feature type="region of interest" description="Disordered" evidence="7">
    <location>
        <begin position="765"/>
        <end position="872"/>
    </location>
</feature>
<dbReference type="Gene3D" id="3.40.50.300">
    <property type="entry name" value="P-loop containing nucleotide triphosphate hydrolases"/>
    <property type="match status" value="1"/>
</dbReference>
<dbReference type="SUPFAM" id="SSF52540">
    <property type="entry name" value="P-loop containing nucleoside triphosphate hydrolases"/>
    <property type="match status" value="1"/>
</dbReference>
<evidence type="ECO:0000313" key="11">
    <source>
        <dbReference type="EMBL" id="CAD7695373.1"/>
    </source>
</evidence>
<evidence type="ECO:0000256" key="6">
    <source>
        <dbReference type="ARBA" id="ARBA00023136"/>
    </source>
</evidence>
<evidence type="ECO:0000256" key="8">
    <source>
        <dbReference type="SAM" id="Phobius"/>
    </source>
</evidence>
<gene>
    <name evidence="9" type="ORF">OSTQU699_LOCUS730</name>
    <name evidence="10" type="ORF">OSTQU699_LOCUS732</name>
    <name evidence="11" type="ORF">OSTQU699_LOCUS734</name>
</gene>
<keyword evidence="12" id="KW-1185">Reference proteome</keyword>
<keyword evidence="6 8" id="KW-0472">Membrane</keyword>
<comment type="similarity">
    <text evidence="2">Belongs to the VirD4/TraG family.</text>
</comment>
<dbReference type="PANTHER" id="PTHR37937:SF1">
    <property type="entry name" value="CONJUGATIVE TRANSFER: DNA TRANSPORT"/>
    <property type="match status" value="1"/>
</dbReference>
<organism evidence="11 12">
    <name type="scientific">Ostreobium quekettii</name>
    <dbReference type="NCBI Taxonomy" id="121088"/>
    <lineage>
        <taxon>Eukaryota</taxon>
        <taxon>Viridiplantae</taxon>
        <taxon>Chlorophyta</taxon>
        <taxon>core chlorophytes</taxon>
        <taxon>Ulvophyceae</taxon>
        <taxon>TCBD clade</taxon>
        <taxon>Bryopsidales</taxon>
        <taxon>Ostreobineae</taxon>
        <taxon>Ostreobiaceae</taxon>
        <taxon>Ostreobium</taxon>
    </lineage>
</organism>
<dbReference type="InterPro" id="IPR027417">
    <property type="entry name" value="P-loop_NTPase"/>
</dbReference>
<evidence type="ECO:0000313" key="12">
    <source>
        <dbReference type="Proteomes" id="UP000708148"/>
    </source>
</evidence>
<dbReference type="Proteomes" id="UP000708148">
    <property type="component" value="Unassembled WGS sequence"/>
</dbReference>
<sequence>MSKRPESRPTLLDLLIGFSAFALFLCGGWKLLEVEIRKSDLKQQLRDVEMAPADRQFLEFVEMKRSRPDQNADQSDDLLAGVPRGTGRTGTVTQSVFPAAQAIAEAFACGIDQLRPGLMLVGGVNGNDRLIAVPNPTNTVIVAGSRAGKGVSHLEPMMQTDRSSLLVCDPKATLASYLEFRERVMGHDCHLVDPMRISQKIAHPYRTGFNIMAGVDPEDTDRVIDIAGVIADSIVKQSPRGEAHWDLASLMFLEGVAAHVMSSPIYEGKRNLGTVYDLVMNAAEDGDEDEPSTLEREMIESEAADGFIAASAHAHYDRHERERSSVLSTLRRHCDWLKYRRIRELLSTDGITPSKMLSKPTTVVVALPASRLGLLSPLLRLLINATIDAAELGEHRHGFQTGKGGHPLRVVIDEAASVGHMKSVEDGASRLPGVGVTFTTVLQDLAQARSIWSDRWETFIANSGVTVFFGNTDLTTLSHIEKRLGNTLVYTQSKSNTSFRSTVQDGATGSGFSVTTHPLLSVPEIARIFGRADKQRRQLVFVAGHDPMITERILSKREEADGSISLKGRYVGAGRFYIATVVARVLSRLAALAIFASAFLGLAASTLPHFPSESPFWRVFSELAELRHQINTLFAALPGDLGSQIGYDPYAQASIHIIVLSMILGSFANVIASVLVWGFFLALWPIASNKISLRIAGDSLTVHKLPRSLVYPRDQRTHLTVSLGVFERHWIQRMPSGRRSRLGRVCSINWEPRLVLTEFGYRERKAPNSKGDHTMARENENRNNAALTAESARRDSENEISEVIKVTERERRTLERETVTETPRRDEGRDDRNDSDANRRDRSEDRRTHTARRDRPMPTPDLRESEQEYTFEEAVTRDPTIIETIWKAAGRATSSNRDPNAQEVVAGQVTVESVKDKQSTALVEEWHPIVTIRAQRKAARYNNNPRERDRVADGSNTIRQHAVDSAEEFRSLIDLIEEQVEELDAEERWFLSEVRRIVSIVTTVDYLLWDEQSARELDEYLAENISLAEHPNKDEPGFDKDARLSVRKEPEQKKAQILLDTVTQFAGERVVNRAGLRHAREIIRIVFFAGHRDPTLPVYDYIESAEHTEEESTAHMEAFAAYALGFFFRKAETKPEISGKPSIEP</sequence>
<accession>A0A8S1IKQ1</accession>
<dbReference type="PANTHER" id="PTHR37937">
    <property type="entry name" value="CONJUGATIVE TRANSFER: DNA TRANSPORT"/>
    <property type="match status" value="1"/>
</dbReference>
<comment type="subcellular location">
    <subcellularLocation>
        <location evidence="1">Cell membrane</location>
        <topology evidence="1">Multi-pass membrane protein</topology>
    </subcellularLocation>
</comment>
<proteinExistence type="inferred from homology"/>
<dbReference type="EMBL" id="CAJHUC010000334">
    <property type="protein sequence ID" value="CAD7695371.1"/>
    <property type="molecule type" value="Genomic_DNA"/>
</dbReference>
<dbReference type="AlphaFoldDB" id="A0A8S1IKQ1"/>
<feature type="transmembrane region" description="Helical" evidence="8">
    <location>
        <begin position="585"/>
        <end position="607"/>
    </location>
</feature>
<evidence type="ECO:0000256" key="2">
    <source>
        <dbReference type="ARBA" id="ARBA00008806"/>
    </source>
</evidence>
<name>A0A8S1IKQ1_9CHLO</name>
<keyword evidence="4 8" id="KW-0812">Transmembrane</keyword>
<feature type="compositionally biased region" description="Basic and acidic residues" evidence="7">
    <location>
        <begin position="765"/>
        <end position="781"/>
    </location>
</feature>
<dbReference type="OrthoDB" id="207081at2759"/>
<evidence type="ECO:0000256" key="3">
    <source>
        <dbReference type="ARBA" id="ARBA00022475"/>
    </source>
</evidence>
<reference evidence="11" key="1">
    <citation type="submission" date="2020-12" db="EMBL/GenBank/DDBJ databases">
        <authorList>
            <person name="Iha C."/>
        </authorList>
    </citation>
    <scope>NUCLEOTIDE SEQUENCE</scope>
</reference>
<evidence type="ECO:0000256" key="5">
    <source>
        <dbReference type="ARBA" id="ARBA00022989"/>
    </source>
</evidence>
<dbReference type="CDD" id="cd01127">
    <property type="entry name" value="TrwB_TraG_TraD_VirD4"/>
    <property type="match status" value="1"/>
</dbReference>
<dbReference type="Pfam" id="PF02534">
    <property type="entry name" value="T4SS-DNA_transf"/>
    <property type="match status" value="1"/>
</dbReference>
<keyword evidence="3" id="KW-1003">Cell membrane</keyword>
<keyword evidence="5 8" id="KW-1133">Transmembrane helix</keyword>
<evidence type="ECO:0000256" key="4">
    <source>
        <dbReference type="ARBA" id="ARBA00022692"/>
    </source>
</evidence>
<evidence type="ECO:0000313" key="9">
    <source>
        <dbReference type="EMBL" id="CAD7695369.1"/>
    </source>
</evidence>
<protein>
    <submittedName>
        <fullName evidence="11">Uncharacterized protein</fullName>
    </submittedName>
</protein>
<feature type="region of interest" description="Disordered" evidence="7">
    <location>
        <begin position="65"/>
        <end position="85"/>
    </location>
</feature>
<dbReference type="InterPro" id="IPR003688">
    <property type="entry name" value="TraG/VirD4"/>
</dbReference>
<evidence type="ECO:0000256" key="7">
    <source>
        <dbReference type="SAM" id="MobiDB-lite"/>
    </source>
</evidence>
<dbReference type="InterPro" id="IPR051539">
    <property type="entry name" value="T4SS-coupling_protein"/>
</dbReference>
<feature type="transmembrane region" description="Helical" evidence="8">
    <location>
        <begin position="12"/>
        <end position="32"/>
    </location>
</feature>
<evidence type="ECO:0000313" key="10">
    <source>
        <dbReference type="EMBL" id="CAD7695371.1"/>
    </source>
</evidence>